<evidence type="ECO:0000256" key="5">
    <source>
        <dbReference type="ARBA" id="ARBA00058938"/>
    </source>
</evidence>
<keyword evidence="3" id="KW-0238">DNA-binding</keyword>
<evidence type="ECO:0000256" key="2">
    <source>
        <dbReference type="ARBA" id="ARBA00023015"/>
    </source>
</evidence>
<dbReference type="SMART" id="SM00346">
    <property type="entry name" value="HTH_ICLR"/>
    <property type="match status" value="1"/>
</dbReference>
<feature type="domain" description="HTH iclR-type" evidence="7">
    <location>
        <begin position="37"/>
        <end position="98"/>
    </location>
</feature>
<dbReference type="FunFam" id="1.10.10.10:FF:000056">
    <property type="entry name" value="IclR family transcriptional regulator"/>
    <property type="match status" value="1"/>
</dbReference>
<keyword evidence="1" id="KW-0319">Glycerol metabolism</keyword>
<sequence>MAGDRCSRTIIFHIAEIRGVVRSNTCVTVGSVETSSVQTVTRALSVLDCFRGGEERGVSEVARAQGLAVSTTHRLLGALVQAGFLEKDAESSRYRMGGALAEYGQIAYRQHRIYLAEPYLEQLAATTGATGSVATRHGIHAVLLGTSRWRESDGHKLQGVRLPLHASALGKALLAWSDADDDELRSLPYEEGTERSVSSPEELRAELITTRERGYAFNDRELDPGFRTIGLPILDPQGRCRFALGMRGPATLMIDERVPFFVELAKVTAADIAARFAAD</sequence>
<evidence type="ECO:0000256" key="1">
    <source>
        <dbReference type="ARBA" id="ARBA00022798"/>
    </source>
</evidence>
<dbReference type="InterPro" id="IPR014757">
    <property type="entry name" value="Tscrpt_reg_IclR_C"/>
</dbReference>
<dbReference type="PROSITE" id="PS51078">
    <property type="entry name" value="ICLR_ED"/>
    <property type="match status" value="1"/>
</dbReference>
<dbReference type="Gene3D" id="3.30.450.40">
    <property type="match status" value="1"/>
</dbReference>
<dbReference type="PROSITE" id="PS51077">
    <property type="entry name" value="HTH_ICLR"/>
    <property type="match status" value="1"/>
</dbReference>
<dbReference type="AlphaFoldDB" id="A0A2N3WWQ9"/>
<dbReference type="Proteomes" id="UP000233766">
    <property type="component" value="Unassembled WGS sequence"/>
</dbReference>
<accession>A0A2N3WWQ9</accession>
<dbReference type="PANTHER" id="PTHR30136:SF35">
    <property type="entry name" value="HTH-TYPE TRANSCRIPTIONAL REGULATOR RV1719"/>
    <property type="match status" value="1"/>
</dbReference>
<keyword evidence="10" id="KW-1185">Reference proteome</keyword>
<dbReference type="InterPro" id="IPR050707">
    <property type="entry name" value="HTH_MetabolicPath_Reg"/>
</dbReference>
<dbReference type="Pfam" id="PF01614">
    <property type="entry name" value="IclR_C"/>
    <property type="match status" value="1"/>
</dbReference>
<proteinExistence type="predicted"/>
<evidence type="ECO:0000313" key="9">
    <source>
        <dbReference type="EMBL" id="PKV98298.1"/>
    </source>
</evidence>
<organism evidence="9 10">
    <name type="scientific">Nocardia fluminea</name>
    <dbReference type="NCBI Taxonomy" id="134984"/>
    <lineage>
        <taxon>Bacteria</taxon>
        <taxon>Bacillati</taxon>
        <taxon>Actinomycetota</taxon>
        <taxon>Actinomycetes</taxon>
        <taxon>Mycobacteriales</taxon>
        <taxon>Nocardiaceae</taxon>
        <taxon>Nocardia</taxon>
    </lineage>
</organism>
<evidence type="ECO:0000313" key="10">
    <source>
        <dbReference type="Proteomes" id="UP000233766"/>
    </source>
</evidence>
<dbReference type="SUPFAM" id="SSF46785">
    <property type="entry name" value="Winged helix' DNA-binding domain"/>
    <property type="match status" value="1"/>
</dbReference>
<dbReference type="InterPro" id="IPR029016">
    <property type="entry name" value="GAF-like_dom_sf"/>
</dbReference>
<dbReference type="PANTHER" id="PTHR30136">
    <property type="entry name" value="HELIX-TURN-HELIX TRANSCRIPTIONAL REGULATOR, ICLR FAMILY"/>
    <property type="match status" value="1"/>
</dbReference>
<gene>
    <name evidence="9" type="ORF">ATK86_0311</name>
</gene>
<feature type="domain" description="IclR-ED" evidence="8">
    <location>
        <begin position="99"/>
        <end position="278"/>
    </location>
</feature>
<dbReference type="GO" id="GO:0006071">
    <property type="term" value="P:glycerol metabolic process"/>
    <property type="evidence" value="ECO:0007669"/>
    <property type="project" value="UniProtKB-KW"/>
</dbReference>
<evidence type="ECO:0000259" key="8">
    <source>
        <dbReference type="PROSITE" id="PS51078"/>
    </source>
</evidence>
<evidence type="ECO:0000256" key="6">
    <source>
        <dbReference type="ARBA" id="ARBA00070406"/>
    </source>
</evidence>
<evidence type="ECO:0000256" key="4">
    <source>
        <dbReference type="ARBA" id="ARBA00023163"/>
    </source>
</evidence>
<dbReference type="EMBL" id="PJMW01000001">
    <property type="protein sequence ID" value="PKV98298.1"/>
    <property type="molecule type" value="Genomic_DNA"/>
</dbReference>
<dbReference type="InterPro" id="IPR005471">
    <property type="entry name" value="Tscrpt_reg_IclR_N"/>
</dbReference>
<evidence type="ECO:0000256" key="3">
    <source>
        <dbReference type="ARBA" id="ARBA00023125"/>
    </source>
</evidence>
<dbReference type="InterPro" id="IPR036388">
    <property type="entry name" value="WH-like_DNA-bd_sf"/>
</dbReference>
<dbReference type="GO" id="GO:0003677">
    <property type="term" value="F:DNA binding"/>
    <property type="evidence" value="ECO:0007669"/>
    <property type="project" value="UniProtKB-KW"/>
</dbReference>
<dbReference type="SUPFAM" id="SSF55781">
    <property type="entry name" value="GAF domain-like"/>
    <property type="match status" value="1"/>
</dbReference>
<protein>
    <recommendedName>
        <fullName evidence="6">Glycerol operon regulatory protein</fullName>
    </recommendedName>
</protein>
<reference evidence="9 10" key="1">
    <citation type="submission" date="2017-12" db="EMBL/GenBank/DDBJ databases">
        <title>Sequencing the genomes of 1000 Actinobacteria strains.</title>
        <authorList>
            <person name="Klenk H.-P."/>
        </authorList>
    </citation>
    <scope>NUCLEOTIDE SEQUENCE [LARGE SCALE GENOMIC DNA]</scope>
    <source>
        <strain evidence="9 10">DSM 44489</strain>
    </source>
</reference>
<comment type="caution">
    <text evidence="9">The sequence shown here is derived from an EMBL/GenBank/DDBJ whole genome shotgun (WGS) entry which is preliminary data.</text>
</comment>
<keyword evidence="4" id="KW-0804">Transcription</keyword>
<keyword evidence="2" id="KW-0805">Transcription regulation</keyword>
<dbReference type="InterPro" id="IPR036390">
    <property type="entry name" value="WH_DNA-bd_sf"/>
</dbReference>
<evidence type="ECO:0000259" key="7">
    <source>
        <dbReference type="PROSITE" id="PS51077"/>
    </source>
</evidence>
<comment type="function">
    <text evidence="5">May be an activator protein for the gylABX operon.</text>
</comment>
<name>A0A2N3WWQ9_9NOCA</name>
<dbReference type="Gene3D" id="1.10.10.10">
    <property type="entry name" value="Winged helix-like DNA-binding domain superfamily/Winged helix DNA-binding domain"/>
    <property type="match status" value="1"/>
</dbReference>
<dbReference type="Pfam" id="PF09339">
    <property type="entry name" value="HTH_IclR"/>
    <property type="match status" value="1"/>
</dbReference>
<dbReference type="GO" id="GO:0003700">
    <property type="term" value="F:DNA-binding transcription factor activity"/>
    <property type="evidence" value="ECO:0007669"/>
    <property type="project" value="TreeGrafter"/>
</dbReference>
<dbReference type="GO" id="GO:0045892">
    <property type="term" value="P:negative regulation of DNA-templated transcription"/>
    <property type="evidence" value="ECO:0007669"/>
    <property type="project" value="TreeGrafter"/>
</dbReference>